<dbReference type="HOGENOM" id="CLU_004498_0_3_1"/>
<reference evidence="8 9" key="1">
    <citation type="submission" date="2014-02" db="EMBL/GenBank/DDBJ databases">
        <title>The genome sequence of the entomopathogenic fungus Metarhizium robertsii ARSEF 2575.</title>
        <authorList>
            <person name="Giuliano Garisto Donzelli B."/>
            <person name="Roe B.A."/>
            <person name="Macmil S.L."/>
            <person name="Krasnoff S.B."/>
            <person name="Gibson D.M."/>
        </authorList>
    </citation>
    <scope>NUCLEOTIDE SEQUENCE [LARGE SCALE GENOMIC DNA]</scope>
    <source>
        <strain evidence="8 9">ARSEF 2575</strain>
    </source>
</reference>
<evidence type="ECO:0000256" key="5">
    <source>
        <dbReference type="PIRSR" id="PIRSR601613-1"/>
    </source>
</evidence>
<comment type="cofactor">
    <cofactor evidence="1 6">
        <name>FAD</name>
        <dbReference type="ChEBI" id="CHEBI:57692"/>
    </cofactor>
</comment>
<dbReference type="OrthoDB" id="5046242at2759"/>
<keyword evidence="3 6" id="KW-0560">Oxidoreductase</keyword>
<feature type="binding site" evidence="5">
    <location>
        <begin position="38"/>
        <end position="39"/>
    </location>
    <ligand>
        <name>FAD</name>
        <dbReference type="ChEBI" id="CHEBI:57692"/>
    </ligand>
</feature>
<dbReference type="SUPFAM" id="SSF51905">
    <property type="entry name" value="FAD/NAD(P)-binding domain"/>
    <property type="match status" value="1"/>
</dbReference>
<dbReference type="Gene3D" id="3.50.50.60">
    <property type="entry name" value="FAD/NAD(P)-binding domain"/>
    <property type="match status" value="1"/>
</dbReference>
<name>A0A0A1V259_9HYPO</name>
<feature type="binding site" evidence="5">
    <location>
        <position position="245"/>
    </location>
    <ligand>
        <name>FAD</name>
        <dbReference type="ChEBI" id="CHEBI:57692"/>
    </ligand>
</feature>
<protein>
    <recommendedName>
        <fullName evidence="6">Amine oxidase</fullName>
        <ecNumber evidence="6">1.4.3.-</ecNumber>
    </recommendedName>
</protein>
<evidence type="ECO:0000313" key="9">
    <source>
        <dbReference type="Proteomes" id="UP000030151"/>
    </source>
</evidence>
<keyword evidence="6" id="KW-0274">FAD</keyword>
<evidence type="ECO:0000313" key="8">
    <source>
        <dbReference type="EMBL" id="EXV03716.1"/>
    </source>
</evidence>
<accession>A0A0A1V259</accession>
<dbReference type="GO" id="GO:0097621">
    <property type="term" value="F:monoamine oxidase activity"/>
    <property type="evidence" value="ECO:0007669"/>
    <property type="project" value="UniProtKB-EC"/>
</dbReference>
<dbReference type="Proteomes" id="UP000030151">
    <property type="component" value="Unassembled WGS sequence"/>
</dbReference>
<comment type="catalytic activity">
    <reaction evidence="4">
        <text>a secondary aliphatic amine + O2 + H2O = a primary amine + an aldehyde + H2O2</text>
        <dbReference type="Rhea" id="RHEA:26414"/>
        <dbReference type="ChEBI" id="CHEBI:15377"/>
        <dbReference type="ChEBI" id="CHEBI:15379"/>
        <dbReference type="ChEBI" id="CHEBI:16240"/>
        <dbReference type="ChEBI" id="CHEBI:17478"/>
        <dbReference type="ChEBI" id="CHEBI:58855"/>
        <dbReference type="ChEBI" id="CHEBI:65296"/>
        <dbReference type="EC" id="1.4.3.4"/>
    </reaction>
</comment>
<dbReference type="PRINTS" id="PR00757">
    <property type="entry name" value="AMINEOXDASEF"/>
</dbReference>
<evidence type="ECO:0000256" key="4">
    <source>
        <dbReference type="ARBA" id="ARBA00048448"/>
    </source>
</evidence>
<feature type="binding site" evidence="5">
    <location>
        <position position="351"/>
    </location>
    <ligand>
        <name>substrate</name>
    </ligand>
</feature>
<dbReference type="InterPro" id="IPR036188">
    <property type="entry name" value="FAD/NAD-bd_sf"/>
</dbReference>
<dbReference type="SUPFAM" id="SSF54373">
    <property type="entry name" value="FAD-linked reductases, C-terminal domain"/>
    <property type="match status" value="1"/>
</dbReference>
<comment type="similarity">
    <text evidence="2 6">Belongs to the flavin monoamine oxidase family.</text>
</comment>
<dbReference type="Gene3D" id="1.10.405.10">
    <property type="entry name" value="Guanine Nucleotide Dissociation Inhibitor, domain 1"/>
    <property type="match status" value="1"/>
</dbReference>
<dbReference type="AlphaFoldDB" id="A0A0A1V259"/>
<proteinExistence type="inferred from homology"/>
<dbReference type="PANTHER" id="PTHR43563:SF14">
    <property type="entry name" value="AMINE OXIDASE"/>
    <property type="match status" value="1"/>
</dbReference>
<gene>
    <name evidence="8" type="ORF">X797_003515</name>
</gene>
<evidence type="ECO:0000259" key="7">
    <source>
        <dbReference type="Pfam" id="PF01593"/>
    </source>
</evidence>
<dbReference type="InterPro" id="IPR050703">
    <property type="entry name" value="Flavin_MAO"/>
</dbReference>
<dbReference type="Pfam" id="PF01593">
    <property type="entry name" value="Amino_oxidase"/>
    <property type="match status" value="1"/>
</dbReference>
<evidence type="ECO:0000256" key="1">
    <source>
        <dbReference type="ARBA" id="ARBA00001974"/>
    </source>
</evidence>
<evidence type="ECO:0000256" key="6">
    <source>
        <dbReference type="RuleBase" id="RU362067"/>
    </source>
</evidence>
<dbReference type="InterPro" id="IPR002937">
    <property type="entry name" value="Amino_oxidase"/>
</dbReference>
<dbReference type="EC" id="1.4.3.-" evidence="6"/>
<dbReference type="PANTHER" id="PTHR43563">
    <property type="entry name" value="AMINE OXIDASE"/>
    <property type="match status" value="1"/>
</dbReference>
<dbReference type="eggNOG" id="KOG0029">
    <property type="taxonomic scope" value="Eukaryota"/>
</dbReference>
<evidence type="ECO:0000256" key="2">
    <source>
        <dbReference type="ARBA" id="ARBA00005995"/>
    </source>
</evidence>
<feature type="domain" description="Amine oxidase" evidence="7">
    <location>
        <begin position="18"/>
        <end position="463"/>
    </location>
</feature>
<feature type="binding site" evidence="5">
    <location>
        <position position="439"/>
    </location>
    <ligand>
        <name>FAD</name>
        <dbReference type="ChEBI" id="CHEBI:57692"/>
    </ligand>
</feature>
<feature type="binding site" evidence="5">
    <location>
        <position position="19"/>
    </location>
    <ligand>
        <name>FAD</name>
        <dbReference type="ChEBI" id="CHEBI:57692"/>
    </ligand>
</feature>
<comment type="caution">
    <text evidence="8">The sequence shown here is derived from an EMBL/GenBank/DDBJ whole genome shotgun (WGS) entry which is preliminary data.</text>
</comment>
<organism evidence="8 9">
    <name type="scientific">Metarhizium robertsii</name>
    <dbReference type="NCBI Taxonomy" id="568076"/>
    <lineage>
        <taxon>Eukaryota</taxon>
        <taxon>Fungi</taxon>
        <taxon>Dikarya</taxon>
        <taxon>Ascomycota</taxon>
        <taxon>Pezizomycotina</taxon>
        <taxon>Sordariomycetes</taxon>
        <taxon>Hypocreomycetidae</taxon>
        <taxon>Hypocreales</taxon>
        <taxon>Clavicipitaceae</taxon>
        <taxon>Metarhizium</taxon>
    </lineage>
</organism>
<dbReference type="Gene3D" id="3.90.660.10">
    <property type="match status" value="1"/>
</dbReference>
<evidence type="ECO:0000256" key="3">
    <source>
        <dbReference type="ARBA" id="ARBA00023002"/>
    </source>
</evidence>
<keyword evidence="6" id="KW-0285">Flavoprotein</keyword>
<sequence>MATTQIDNLDVVIVGAGLSGLRAAREIHAAGLKYVVLEAMDRVGGKTLSVPASSKGTGVVDLGAAWINDTNQSEMYSLAQEFSFDLVKQRDEGDSVVRAPDGKIDKVPYGMLAKLEPEQLERLMHLLQKIGELAEKSNTSDPSLTPNAETLDSVSLHDFVADKFKNEDANTLVNELVKALVGLESSYPSALYFLDTIKRAAGLANMISDGKNGGQYLRNRQGNQGFSVEIERGLTPGAVKLSSPVTSITQSATGCVVESKTGDKYTAKKVIMSLPSCLLPTVQFSPGLPQPKRLLSQSTKLGYYSKTILVFAEPWWLAADLSGVYTSTGTAISFTRDTCVPEDGQYSITCFHTGETGRSWSRLSAEERRTAVLAEFKTAFETAMGEGIPDPVNVIEKEWTKDPWTLGAPSPVMPPGLLTSEAGKALYEPFRNIHFVGTETADVWRGYMEGAVRSGLRGAREVIDALGGSSTR</sequence>
<dbReference type="InterPro" id="IPR001613">
    <property type="entry name" value="Flavin_amine_oxidase"/>
</dbReference>
<dbReference type="EMBL" id="JELW01000003">
    <property type="protein sequence ID" value="EXV03716.1"/>
    <property type="molecule type" value="Genomic_DNA"/>
</dbReference>